<gene>
    <name evidence="10" type="ORF">HNAJ_LOCUS7877</name>
</gene>
<reference evidence="12" key="1">
    <citation type="submission" date="2017-02" db="UniProtKB">
        <authorList>
            <consortium name="WormBaseParasite"/>
        </authorList>
    </citation>
    <scope>IDENTIFICATION</scope>
</reference>
<evidence type="ECO:0000256" key="3">
    <source>
        <dbReference type="ARBA" id="ARBA00022963"/>
    </source>
</evidence>
<keyword evidence="11" id="KW-1185">Reference proteome</keyword>
<keyword evidence="3 6" id="KW-0442">Lipid degradation</keyword>
<evidence type="ECO:0000313" key="10">
    <source>
        <dbReference type="EMBL" id="VDO03737.1"/>
    </source>
</evidence>
<sequence length="412" mass="46643">MMYLLSNYSKIAYCLLFLAVFWLCHAKVDPEIYQTAYEIIESKGYQADEYVIMSRDGYYLTLHRIRTKNITQFPNVALLQHGLLDSAHTWINNLANESLGFILADAGFDVFLGNSRGSTYSQRHAYLDPNDDEFWAFSWDEMAKYDLPAFIDFILKETGARKIYYVGHSQGAQMALARFNIDAALRDQVAAFAALAPVAHLGSIRSPVRYIAPFCKSLRTARYIFGGKGRFLPSNGLIQFLSFFLCGGGQNISGNFARFPSSVCENFIFLLSGYNPSNTNVSRLPVYLAHTPADTSIQNMVHYCQGIWTSRFEALDFGSPAANFAKYNRTTPPPYGLQRSALNLPTRVYWGGNDWLSTPRDISGILHEMTSDPKVNDVTDVYLNDYNHLDFVWGLDAALRVYPDIVDFFKHH</sequence>
<feature type="signal peptide" evidence="8">
    <location>
        <begin position="1"/>
        <end position="26"/>
    </location>
</feature>
<dbReference type="GO" id="GO:0016042">
    <property type="term" value="P:lipid catabolic process"/>
    <property type="evidence" value="ECO:0007669"/>
    <property type="project" value="UniProtKB-KW"/>
</dbReference>
<feature type="active site" description="Nucleophile" evidence="7">
    <location>
        <position position="169"/>
    </location>
</feature>
<feature type="active site" description="Charge relay system" evidence="7">
    <location>
        <position position="388"/>
    </location>
</feature>
<dbReference type="PIRSF" id="PIRSF000862">
    <property type="entry name" value="Steryl_ester_lip"/>
    <property type="match status" value="1"/>
</dbReference>
<feature type="chain" id="PRO_5043131940" description="Lipase" evidence="8">
    <location>
        <begin position="27"/>
        <end position="412"/>
    </location>
</feature>
<evidence type="ECO:0000256" key="2">
    <source>
        <dbReference type="ARBA" id="ARBA00022729"/>
    </source>
</evidence>
<keyword evidence="2 8" id="KW-0732">Signal</keyword>
<dbReference type="OrthoDB" id="9974421at2759"/>
<organism evidence="12">
    <name type="scientific">Rodentolepis nana</name>
    <name type="common">Dwarf tapeworm</name>
    <name type="synonym">Hymenolepis nana</name>
    <dbReference type="NCBI Taxonomy" id="102285"/>
    <lineage>
        <taxon>Eukaryota</taxon>
        <taxon>Metazoa</taxon>
        <taxon>Spiralia</taxon>
        <taxon>Lophotrochozoa</taxon>
        <taxon>Platyhelminthes</taxon>
        <taxon>Cestoda</taxon>
        <taxon>Eucestoda</taxon>
        <taxon>Cyclophyllidea</taxon>
        <taxon>Hymenolepididae</taxon>
        <taxon>Rodentolepis</taxon>
    </lineage>
</organism>
<dbReference type="PANTHER" id="PTHR11005">
    <property type="entry name" value="LYSOSOMAL ACID LIPASE-RELATED"/>
    <property type="match status" value="1"/>
</dbReference>
<accession>A0A0R3TKZ7</accession>
<dbReference type="InterPro" id="IPR029058">
    <property type="entry name" value="AB_hydrolase_fold"/>
</dbReference>
<dbReference type="FunFam" id="3.40.50.1820:FF:000012">
    <property type="entry name" value="Lipase"/>
    <property type="match status" value="1"/>
</dbReference>
<evidence type="ECO:0000256" key="6">
    <source>
        <dbReference type="PIRNR" id="PIRNR000862"/>
    </source>
</evidence>
<evidence type="ECO:0000313" key="11">
    <source>
        <dbReference type="Proteomes" id="UP000278807"/>
    </source>
</evidence>
<dbReference type="SUPFAM" id="SSF53474">
    <property type="entry name" value="alpha/beta-Hydrolases"/>
    <property type="match status" value="1"/>
</dbReference>
<feature type="domain" description="AB hydrolase-1" evidence="9">
    <location>
        <begin position="78"/>
        <end position="197"/>
    </location>
</feature>
<keyword evidence="6" id="KW-0378">Hydrolase</keyword>
<dbReference type="STRING" id="102285.A0A0R3TKZ7"/>
<dbReference type="Gene3D" id="3.40.50.1820">
    <property type="entry name" value="alpha/beta hydrolase"/>
    <property type="match status" value="1"/>
</dbReference>
<proteinExistence type="inferred from homology"/>
<evidence type="ECO:0000256" key="4">
    <source>
        <dbReference type="ARBA" id="ARBA00023098"/>
    </source>
</evidence>
<dbReference type="WBParaSite" id="HNAJ_0000788101-mRNA-1">
    <property type="protein sequence ID" value="HNAJ_0000788101-mRNA-1"/>
    <property type="gene ID" value="HNAJ_0000788101"/>
</dbReference>
<dbReference type="Proteomes" id="UP000278807">
    <property type="component" value="Unassembled WGS sequence"/>
</dbReference>
<dbReference type="Pfam" id="PF00561">
    <property type="entry name" value="Abhydrolase_1"/>
    <property type="match status" value="1"/>
</dbReference>
<evidence type="ECO:0000259" key="9">
    <source>
        <dbReference type="Pfam" id="PF00561"/>
    </source>
</evidence>
<evidence type="ECO:0000313" key="12">
    <source>
        <dbReference type="WBParaSite" id="HNAJ_0000788101-mRNA-1"/>
    </source>
</evidence>
<evidence type="ECO:0000256" key="1">
    <source>
        <dbReference type="ARBA" id="ARBA00010701"/>
    </source>
</evidence>
<comment type="similarity">
    <text evidence="1 6">Belongs to the AB hydrolase superfamily. Lipase family.</text>
</comment>
<keyword evidence="4" id="KW-0443">Lipid metabolism</keyword>
<feature type="active site" description="Charge relay system" evidence="7">
    <location>
        <position position="354"/>
    </location>
</feature>
<protein>
    <recommendedName>
        <fullName evidence="6">Lipase</fullName>
    </recommendedName>
</protein>
<reference evidence="10 11" key="2">
    <citation type="submission" date="2018-11" db="EMBL/GenBank/DDBJ databases">
        <authorList>
            <consortium name="Pathogen Informatics"/>
        </authorList>
    </citation>
    <scope>NUCLEOTIDE SEQUENCE [LARGE SCALE GENOMIC DNA]</scope>
</reference>
<dbReference type="GO" id="GO:0016788">
    <property type="term" value="F:hydrolase activity, acting on ester bonds"/>
    <property type="evidence" value="ECO:0007669"/>
    <property type="project" value="InterPro"/>
</dbReference>
<dbReference type="AlphaFoldDB" id="A0A0R3TKZ7"/>
<dbReference type="EMBL" id="UZAE01012145">
    <property type="protein sequence ID" value="VDO03737.1"/>
    <property type="molecule type" value="Genomic_DNA"/>
</dbReference>
<dbReference type="InterPro" id="IPR025483">
    <property type="entry name" value="Lipase_euk"/>
</dbReference>
<name>A0A0R3TKZ7_RODNA</name>
<evidence type="ECO:0000256" key="7">
    <source>
        <dbReference type="PIRSR" id="PIRSR000862-1"/>
    </source>
</evidence>
<evidence type="ECO:0000256" key="8">
    <source>
        <dbReference type="SAM" id="SignalP"/>
    </source>
</evidence>
<evidence type="ECO:0000256" key="5">
    <source>
        <dbReference type="ARBA" id="ARBA00023180"/>
    </source>
</evidence>
<dbReference type="InterPro" id="IPR000073">
    <property type="entry name" value="AB_hydrolase_1"/>
</dbReference>
<keyword evidence="5" id="KW-0325">Glycoprotein</keyword>